<dbReference type="InterPro" id="IPR036237">
    <property type="entry name" value="Xyl_isomerase-like_sf"/>
</dbReference>
<evidence type="ECO:0000259" key="5">
    <source>
        <dbReference type="Pfam" id="PF01261"/>
    </source>
</evidence>
<keyword evidence="2" id="KW-0119">Carbohydrate metabolism</keyword>
<evidence type="ECO:0000313" key="7">
    <source>
        <dbReference type="Proteomes" id="UP000664382"/>
    </source>
</evidence>
<evidence type="ECO:0000256" key="1">
    <source>
        <dbReference type="ARBA" id="ARBA00023235"/>
    </source>
</evidence>
<evidence type="ECO:0000256" key="4">
    <source>
        <dbReference type="PIRSR" id="PIRSR006241-50"/>
    </source>
</evidence>
<sequence length="282" mass="30083">MSTTTKPAPRWVANLSLLFTELPLLDRPAAAAAEGFDAIEYWWPFGTSGRPSSDEVDAFIAAVDDAGVSLVAMNLFAGDMPAGERGVLSYPERTQEFRDSVAVAVEVGRRLGTRMFNAPYGHRREGLDPEVQNRVGDDNLAFAATELGAVGGVVLLEPVSRMPLYSMKSAADAFAIRDRLHARGITNVEFLLDQYHLAMNGEDVLALIAEHTGDIAHVQLADIPNRGEPGSGEGAVGPAVEALLAAGYDGLMALEYIPTTNTADSLAAWRRDATTWSAPAGL</sequence>
<dbReference type="SUPFAM" id="SSF51658">
    <property type="entry name" value="Xylose isomerase-like"/>
    <property type="match status" value="1"/>
</dbReference>
<dbReference type="RefSeq" id="WP_208098973.1">
    <property type="nucleotide sequence ID" value="NZ_JAGDYM010000021.1"/>
</dbReference>
<reference evidence="6" key="1">
    <citation type="submission" date="2021-03" db="EMBL/GenBank/DDBJ databases">
        <title>Leucobacter chromiisoli sp. nov., isolated from chromium-containing soil of chemical plant.</title>
        <authorList>
            <person name="Xu Z."/>
        </authorList>
    </citation>
    <scope>NUCLEOTIDE SEQUENCE</scope>
    <source>
        <strain evidence="6">S27</strain>
    </source>
</reference>
<gene>
    <name evidence="6" type="ORF">J4H92_14950</name>
</gene>
<dbReference type="EMBL" id="JAGDYM010000021">
    <property type="protein sequence ID" value="MBO1903241.1"/>
    <property type="molecule type" value="Genomic_DNA"/>
</dbReference>
<evidence type="ECO:0000313" key="6">
    <source>
        <dbReference type="EMBL" id="MBO1903241.1"/>
    </source>
</evidence>
<dbReference type="PANTHER" id="PTHR43489">
    <property type="entry name" value="ISOMERASE"/>
    <property type="match status" value="1"/>
</dbReference>
<dbReference type="GO" id="GO:0008903">
    <property type="term" value="F:hydroxypyruvate isomerase activity"/>
    <property type="evidence" value="ECO:0007669"/>
    <property type="project" value="TreeGrafter"/>
</dbReference>
<dbReference type="Proteomes" id="UP000664382">
    <property type="component" value="Unassembled WGS sequence"/>
</dbReference>
<dbReference type="InterPro" id="IPR050417">
    <property type="entry name" value="Sugar_Epim/Isomerase"/>
</dbReference>
<feature type="active site" description="Proton donor/acceptor" evidence="4">
    <location>
        <position position="255"/>
    </location>
</feature>
<dbReference type="InterPro" id="IPR026040">
    <property type="entry name" value="HyI-like"/>
</dbReference>
<dbReference type="Gene3D" id="3.20.20.150">
    <property type="entry name" value="Divalent-metal-dependent TIM barrel enzymes"/>
    <property type="match status" value="1"/>
</dbReference>
<dbReference type="PIRSF" id="PIRSF006241">
    <property type="entry name" value="HyI"/>
    <property type="match status" value="1"/>
</dbReference>
<keyword evidence="7" id="KW-1185">Reference proteome</keyword>
<accession>A0A939MMF2</accession>
<evidence type="ECO:0000256" key="3">
    <source>
        <dbReference type="PIRNR" id="PIRNR006241"/>
    </source>
</evidence>
<dbReference type="Pfam" id="PF01261">
    <property type="entry name" value="AP_endonuc_2"/>
    <property type="match status" value="1"/>
</dbReference>
<dbReference type="PANTHER" id="PTHR43489:SF6">
    <property type="entry name" value="HYDROXYPYRUVATE ISOMERASE-RELATED"/>
    <property type="match status" value="1"/>
</dbReference>
<dbReference type="GO" id="GO:0046487">
    <property type="term" value="P:glyoxylate metabolic process"/>
    <property type="evidence" value="ECO:0007669"/>
    <property type="project" value="TreeGrafter"/>
</dbReference>
<dbReference type="AlphaFoldDB" id="A0A939MMF2"/>
<proteinExistence type="inferred from homology"/>
<comment type="caution">
    <text evidence="6">The sequence shown here is derived from an EMBL/GenBank/DDBJ whole genome shotgun (WGS) entry which is preliminary data.</text>
</comment>
<keyword evidence="1 3" id="KW-0413">Isomerase</keyword>
<dbReference type="InterPro" id="IPR013022">
    <property type="entry name" value="Xyl_isomerase-like_TIM-brl"/>
</dbReference>
<name>A0A939MMF2_9MICO</name>
<feature type="domain" description="Xylose isomerase-like TIM barrel" evidence="5">
    <location>
        <begin position="29"/>
        <end position="270"/>
    </location>
</feature>
<protein>
    <submittedName>
        <fullName evidence="6">TIM barrel protein</fullName>
    </submittedName>
</protein>
<organism evidence="6 7">
    <name type="scientific">Leucobacter weissii</name>
    <dbReference type="NCBI Taxonomy" id="1983706"/>
    <lineage>
        <taxon>Bacteria</taxon>
        <taxon>Bacillati</taxon>
        <taxon>Actinomycetota</taxon>
        <taxon>Actinomycetes</taxon>
        <taxon>Micrococcales</taxon>
        <taxon>Microbacteriaceae</taxon>
        <taxon>Leucobacter</taxon>
    </lineage>
</organism>
<comment type="similarity">
    <text evidence="3">Belongs to the hyi family.</text>
</comment>
<evidence type="ECO:0000256" key="2">
    <source>
        <dbReference type="ARBA" id="ARBA00023277"/>
    </source>
</evidence>
<feature type="active site" description="Proton donor/acceptor" evidence="4">
    <location>
        <position position="157"/>
    </location>
</feature>